<dbReference type="EMBL" id="OM513680">
    <property type="protein sequence ID" value="UNA01144.1"/>
    <property type="molecule type" value="Genomic_DNA"/>
</dbReference>
<organism evidence="9 10">
    <name type="scientific">Erwinia phage Loshitsa2</name>
    <dbReference type="NCBI Taxonomy" id="2923254"/>
    <lineage>
        <taxon>Viruses</taxon>
        <taxon>Duplodnaviria</taxon>
        <taxon>Heunggongvirae</taxon>
        <taxon>Uroviricota</taxon>
        <taxon>Caudoviricetes</taxon>
        <taxon>Autographivirales</taxon>
        <taxon>Autoscriptoviridae</taxon>
        <taxon>Slopekvirinae</taxon>
        <taxon>Micantvirus</taxon>
        <taxon>Micantvirus loshitsa2</taxon>
    </lineage>
</organism>
<dbReference type="InterPro" id="IPR029319">
    <property type="entry name" value="DNA_ligase_OB"/>
</dbReference>
<evidence type="ECO:0000259" key="8">
    <source>
        <dbReference type="PROSITE" id="PS50160"/>
    </source>
</evidence>
<dbReference type="Proteomes" id="UP000829102">
    <property type="component" value="Segment"/>
</dbReference>
<sequence length="317" mass="36468">MSKLKCMKGDAFTEKRLRKWLKEDGAVVLQIKRDEFRCVVDINWKAKDNPEVYFTSPSGKPLFNLDCFSAIFIEMSHFYGTNRFDMGVCVNDSFDLTRRTVRASTKPYDLTGQSWQVIPGKKKSDLAHFTGHLKARFWFYDLPEVDAAYITRRGDMGIISLNFPEYTAVPETEIVTVRADLSDGIDKAVQQVMDVFATARELGHEGIMVKRYDHKWEPKRCPDSWMKLKPNDEVDGRIIGKTEGKGKFYGLIGSLICEAEDGSTFTISGMTDVERVAFTQHFDLYLGQWVTATYMQRDTLGGYRHPQFERMHDEKNL</sequence>
<comment type="similarity">
    <text evidence="2">Belongs to the ATP-dependent DNA ligase family.</text>
</comment>
<evidence type="ECO:0000256" key="3">
    <source>
        <dbReference type="ARBA" id="ARBA00013308"/>
    </source>
</evidence>
<dbReference type="Pfam" id="PF14743">
    <property type="entry name" value="DNA_ligase_OB_2"/>
    <property type="match status" value="1"/>
</dbReference>
<dbReference type="PROSITE" id="PS50160">
    <property type="entry name" value="DNA_LIGASE_A3"/>
    <property type="match status" value="1"/>
</dbReference>
<evidence type="ECO:0000256" key="6">
    <source>
        <dbReference type="ARBA" id="ARBA00022763"/>
    </source>
</evidence>
<keyword evidence="6" id="KW-0227">DNA damage</keyword>
<keyword evidence="10" id="KW-1185">Reference proteome</keyword>
<reference evidence="9 10" key="1">
    <citation type="journal article" date="2022" name="Arch. Virol.">
        <title>Two novel Erwinia amylovora bacteriophages, Loshitsa2 and Micant, isolated in Belarus.</title>
        <authorList>
            <person name="Besarab N.V."/>
            <person name="Letarov A.V."/>
            <person name="Kulikov E.E."/>
            <person name="Babenko V.V."/>
            <person name="Belalov I.S."/>
            <person name="Lagonenko A.L."/>
            <person name="Golomidova A.K."/>
            <person name="Evtushenkov A.N."/>
        </authorList>
    </citation>
    <scope>NUCLEOTIDE SEQUENCE [LARGE SCALE GENOMIC DNA]</scope>
</reference>
<accession>A0AAE9JX18</accession>
<dbReference type="Gene3D" id="2.40.50.140">
    <property type="entry name" value="Nucleic acid-binding proteins"/>
    <property type="match status" value="1"/>
</dbReference>
<protein>
    <recommendedName>
        <fullName evidence="3">DNA ligase</fullName>
    </recommendedName>
</protein>
<evidence type="ECO:0000256" key="2">
    <source>
        <dbReference type="ARBA" id="ARBA00007572"/>
    </source>
</evidence>
<proteinExistence type="inferred from homology"/>
<dbReference type="GO" id="GO:0006281">
    <property type="term" value="P:DNA repair"/>
    <property type="evidence" value="ECO:0007669"/>
    <property type="project" value="UniProtKB-KW"/>
</dbReference>
<evidence type="ECO:0000256" key="5">
    <source>
        <dbReference type="ARBA" id="ARBA00022705"/>
    </source>
</evidence>
<dbReference type="InterPro" id="IPR050326">
    <property type="entry name" value="NAD_dep_DNA_ligaseB"/>
</dbReference>
<dbReference type="GO" id="GO:0006260">
    <property type="term" value="P:DNA replication"/>
    <property type="evidence" value="ECO:0007669"/>
    <property type="project" value="UniProtKB-KW"/>
</dbReference>
<dbReference type="SUPFAM" id="SSF50249">
    <property type="entry name" value="Nucleic acid-binding proteins"/>
    <property type="match status" value="1"/>
</dbReference>
<evidence type="ECO:0000256" key="4">
    <source>
        <dbReference type="ARBA" id="ARBA00022598"/>
    </source>
</evidence>
<gene>
    <name evidence="9" type="ORF">Loshitsa2_00016</name>
</gene>
<dbReference type="PANTHER" id="PTHR47810">
    <property type="entry name" value="DNA LIGASE"/>
    <property type="match status" value="1"/>
</dbReference>
<name>A0AAE9JX18_9CAUD</name>
<dbReference type="SUPFAM" id="SSF56091">
    <property type="entry name" value="DNA ligase/mRNA capping enzyme, catalytic domain"/>
    <property type="match status" value="1"/>
</dbReference>
<keyword evidence="4 9" id="KW-0436">Ligase</keyword>
<dbReference type="GO" id="GO:0005524">
    <property type="term" value="F:ATP binding"/>
    <property type="evidence" value="ECO:0007669"/>
    <property type="project" value="InterPro"/>
</dbReference>
<dbReference type="InterPro" id="IPR012310">
    <property type="entry name" value="DNA_ligase_ATP-dep_cent"/>
</dbReference>
<feature type="domain" description="ATP-dependent DNA ligase family profile" evidence="8">
    <location>
        <begin position="187"/>
        <end position="261"/>
    </location>
</feature>
<dbReference type="Gene3D" id="3.30.470.30">
    <property type="entry name" value="DNA ligase/mRNA capping enzyme"/>
    <property type="match status" value="1"/>
</dbReference>
<evidence type="ECO:0000313" key="10">
    <source>
        <dbReference type="Proteomes" id="UP000829102"/>
    </source>
</evidence>
<dbReference type="InterPro" id="IPR012340">
    <property type="entry name" value="NA-bd_OB-fold"/>
</dbReference>
<dbReference type="GO" id="GO:0006310">
    <property type="term" value="P:DNA recombination"/>
    <property type="evidence" value="ECO:0007669"/>
    <property type="project" value="InterPro"/>
</dbReference>
<evidence type="ECO:0000256" key="7">
    <source>
        <dbReference type="ARBA" id="ARBA00023204"/>
    </source>
</evidence>
<keyword evidence="5" id="KW-0235">DNA replication</keyword>
<dbReference type="GO" id="GO:0003910">
    <property type="term" value="F:DNA ligase (ATP) activity"/>
    <property type="evidence" value="ECO:0007669"/>
    <property type="project" value="InterPro"/>
</dbReference>
<evidence type="ECO:0000256" key="1">
    <source>
        <dbReference type="ARBA" id="ARBA00001968"/>
    </source>
</evidence>
<evidence type="ECO:0000313" key="9">
    <source>
        <dbReference type="EMBL" id="UNA01144.1"/>
    </source>
</evidence>
<dbReference type="PANTHER" id="PTHR47810:SF1">
    <property type="entry name" value="DNA LIGASE B"/>
    <property type="match status" value="1"/>
</dbReference>
<keyword evidence="7" id="KW-0234">DNA repair</keyword>
<comment type="cofactor">
    <cofactor evidence="1">
        <name>a divalent metal cation</name>
        <dbReference type="ChEBI" id="CHEBI:60240"/>
    </cofactor>
</comment>